<keyword evidence="2" id="KW-1133">Transmembrane helix</keyword>
<evidence type="ECO:0000256" key="2">
    <source>
        <dbReference type="SAM" id="Phobius"/>
    </source>
</evidence>
<dbReference type="GeneID" id="106665185"/>
<evidence type="ECO:0000256" key="1">
    <source>
        <dbReference type="SAM" id="MobiDB-lite"/>
    </source>
</evidence>
<dbReference type="Proteomes" id="UP000494040">
    <property type="component" value="Unassembled WGS sequence"/>
</dbReference>
<accession>A0A8I6RNZ9</accession>
<dbReference type="OrthoDB" id="6605592at2759"/>
<evidence type="ECO:0000313" key="3">
    <source>
        <dbReference type="EnsemblMetazoa" id="XP_014246921.1"/>
    </source>
</evidence>
<dbReference type="KEGG" id="clec:106665185"/>
<dbReference type="RefSeq" id="XP_014246921.1">
    <property type="nucleotide sequence ID" value="XM_014391435.2"/>
</dbReference>
<protein>
    <submittedName>
        <fullName evidence="3">Uncharacterized protein</fullName>
    </submittedName>
</protein>
<feature type="transmembrane region" description="Helical" evidence="2">
    <location>
        <begin position="163"/>
        <end position="189"/>
    </location>
</feature>
<feature type="region of interest" description="Disordered" evidence="1">
    <location>
        <begin position="283"/>
        <end position="342"/>
    </location>
</feature>
<keyword evidence="4" id="KW-1185">Reference proteome</keyword>
<feature type="transmembrane region" description="Helical" evidence="2">
    <location>
        <begin position="89"/>
        <end position="109"/>
    </location>
</feature>
<reference evidence="3" key="1">
    <citation type="submission" date="2022-01" db="UniProtKB">
        <authorList>
            <consortium name="EnsemblMetazoa"/>
        </authorList>
    </citation>
    <scope>IDENTIFICATION</scope>
</reference>
<dbReference type="AlphaFoldDB" id="A0A8I6RNZ9"/>
<name>A0A8I6RNZ9_CIMLE</name>
<feature type="transmembrane region" description="Helical" evidence="2">
    <location>
        <begin position="121"/>
        <end position="143"/>
    </location>
</feature>
<evidence type="ECO:0000313" key="4">
    <source>
        <dbReference type="Proteomes" id="UP000494040"/>
    </source>
</evidence>
<sequence>MAGLTTLKTVATISAISSTCQGLAWSAITLPAILCYACILKPDPITKTTPLTLIHYLAAYFQGPCNADLNFYKEVQEVTSPENLLVINIFFYMFNLLLGICGIVVLVAISTNRKNLIIGWISFYVIIGYCVCVIDFVASSFIASDYDYISTSPSVRNRGMAGLTLLSVFFFTCRGIFLWVANLFFYLYITACICKISCGKNSSARPETDVADNADTSIQFDRNEMEKPIEYIQKNRDAARQEYPEHCAYSRWPRLHPGNRIVQRKEQQTLQEELAQRARRYAQYQQNQMPAQRQNDRDDPFPPPDISIRPKTSPYPERIRGEPERIGQTSTGAETRPGSLQEAILTVRPLRHVRPNISHLSENYP</sequence>
<keyword evidence="2" id="KW-0472">Membrane</keyword>
<dbReference type="EnsemblMetazoa" id="XM_014391435.2">
    <property type="protein sequence ID" value="XP_014246921.1"/>
    <property type="gene ID" value="LOC106665185"/>
</dbReference>
<proteinExistence type="predicted"/>
<keyword evidence="2" id="KW-0812">Transmembrane</keyword>
<organism evidence="3 4">
    <name type="scientific">Cimex lectularius</name>
    <name type="common">Bed bug</name>
    <name type="synonym">Acanthia lectularia</name>
    <dbReference type="NCBI Taxonomy" id="79782"/>
    <lineage>
        <taxon>Eukaryota</taxon>
        <taxon>Metazoa</taxon>
        <taxon>Ecdysozoa</taxon>
        <taxon>Arthropoda</taxon>
        <taxon>Hexapoda</taxon>
        <taxon>Insecta</taxon>
        <taxon>Pterygota</taxon>
        <taxon>Neoptera</taxon>
        <taxon>Paraneoptera</taxon>
        <taxon>Hemiptera</taxon>
        <taxon>Heteroptera</taxon>
        <taxon>Panheteroptera</taxon>
        <taxon>Cimicomorpha</taxon>
        <taxon>Cimicidae</taxon>
        <taxon>Cimex</taxon>
    </lineage>
</organism>